<keyword evidence="1" id="KW-1133">Transmembrane helix</keyword>
<evidence type="ECO:0000313" key="2">
    <source>
        <dbReference type="EMBL" id="CAG9858856.1"/>
    </source>
</evidence>
<reference evidence="2" key="1">
    <citation type="submission" date="2022-01" db="EMBL/GenBank/DDBJ databases">
        <authorList>
            <person name="King R."/>
        </authorList>
    </citation>
    <scope>NUCLEOTIDE SEQUENCE</scope>
</reference>
<feature type="transmembrane region" description="Helical" evidence="1">
    <location>
        <begin position="32"/>
        <end position="56"/>
    </location>
</feature>
<accession>A0A9N9TLZ9</accession>
<proteinExistence type="predicted"/>
<dbReference type="Gene3D" id="1.10.287.70">
    <property type="match status" value="1"/>
</dbReference>
<keyword evidence="3" id="KW-1185">Reference proteome</keyword>
<keyword evidence="1" id="KW-0812">Transmembrane</keyword>
<protein>
    <submittedName>
        <fullName evidence="2">Uncharacterized protein</fullName>
    </submittedName>
</protein>
<gene>
    <name evidence="2" type="ORF">PHYEVI_LOCUS5243</name>
</gene>
<dbReference type="AlphaFoldDB" id="A0A9N9TLZ9"/>
<dbReference type="EMBL" id="OU900095">
    <property type="protein sequence ID" value="CAG9858856.1"/>
    <property type="molecule type" value="Genomic_DNA"/>
</dbReference>
<sequence>MTEMTKTAETPNGCLEVSDAPKKKMTLISRGFLRFSIFFSGYILFLILGASVFSAIEAPEETEQVNSLRTLRSDFLKQNPQVRGTQASK</sequence>
<evidence type="ECO:0000313" key="3">
    <source>
        <dbReference type="Proteomes" id="UP001153712"/>
    </source>
</evidence>
<dbReference type="OrthoDB" id="6722453at2759"/>
<evidence type="ECO:0000256" key="1">
    <source>
        <dbReference type="SAM" id="Phobius"/>
    </source>
</evidence>
<name>A0A9N9TLZ9_PHYSR</name>
<dbReference type="Proteomes" id="UP001153712">
    <property type="component" value="Chromosome 2"/>
</dbReference>
<organism evidence="2 3">
    <name type="scientific">Phyllotreta striolata</name>
    <name type="common">Striped flea beetle</name>
    <name type="synonym">Crioceris striolata</name>
    <dbReference type="NCBI Taxonomy" id="444603"/>
    <lineage>
        <taxon>Eukaryota</taxon>
        <taxon>Metazoa</taxon>
        <taxon>Ecdysozoa</taxon>
        <taxon>Arthropoda</taxon>
        <taxon>Hexapoda</taxon>
        <taxon>Insecta</taxon>
        <taxon>Pterygota</taxon>
        <taxon>Neoptera</taxon>
        <taxon>Endopterygota</taxon>
        <taxon>Coleoptera</taxon>
        <taxon>Polyphaga</taxon>
        <taxon>Cucujiformia</taxon>
        <taxon>Chrysomeloidea</taxon>
        <taxon>Chrysomelidae</taxon>
        <taxon>Galerucinae</taxon>
        <taxon>Alticini</taxon>
        <taxon>Phyllotreta</taxon>
    </lineage>
</organism>
<keyword evidence="1" id="KW-0472">Membrane</keyword>